<organism evidence="1 2">
    <name type="scientific">Quercus suber</name>
    <name type="common">Cork oak</name>
    <dbReference type="NCBI Taxonomy" id="58331"/>
    <lineage>
        <taxon>Eukaryota</taxon>
        <taxon>Viridiplantae</taxon>
        <taxon>Streptophyta</taxon>
        <taxon>Embryophyta</taxon>
        <taxon>Tracheophyta</taxon>
        <taxon>Spermatophyta</taxon>
        <taxon>Magnoliopsida</taxon>
        <taxon>eudicotyledons</taxon>
        <taxon>Gunneridae</taxon>
        <taxon>Pentapetalae</taxon>
        <taxon>rosids</taxon>
        <taxon>fabids</taxon>
        <taxon>Fagales</taxon>
        <taxon>Fagaceae</taxon>
        <taxon>Quercus</taxon>
    </lineage>
</organism>
<evidence type="ECO:0000313" key="1">
    <source>
        <dbReference type="EMBL" id="KAK7848081.1"/>
    </source>
</evidence>
<sequence>MELSSKVTATACQETLSPVFLGYM</sequence>
<accession>A0AAW0LBI9</accession>
<evidence type="ECO:0000313" key="2">
    <source>
        <dbReference type="Proteomes" id="UP000237347"/>
    </source>
</evidence>
<comment type="caution">
    <text evidence="1">The sequence shown here is derived from an EMBL/GenBank/DDBJ whole genome shotgun (WGS) entry which is preliminary data.</text>
</comment>
<dbReference type="AlphaFoldDB" id="A0AAW0LBI9"/>
<dbReference type="EMBL" id="PKMF04000132">
    <property type="protein sequence ID" value="KAK7848081.1"/>
    <property type="molecule type" value="Genomic_DNA"/>
</dbReference>
<name>A0AAW0LBI9_QUESU</name>
<gene>
    <name evidence="1" type="ORF">CFP56_005613</name>
</gene>
<reference evidence="1 2" key="1">
    <citation type="journal article" date="2018" name="Sci. Data">
        <title>The draft genome sequence of cork oak.</title>
        <authorList>
            <person name="Ramos A.M."/>
            <person name="Usie A."/>
            <person name="Barbosa P."/>
            <person name="Barros P.M."/>
            <person name="Capote T."/>
            <person name="Chaves I."/>
            <person name="Simoes F."/>
            <person name="Abreu I."/>
            <person name="Carrasquinho I."/>
            <person name="Faro C."/>
            <person name="Guimaraes J.B."/>
            <person name="Mendonca D."/>
            <person name="Nobrega F."/>
            <person name="Rodrigues L."/>
            <person name="Saibo N.J.M."/>
            <person name="Varela M.C."/>
            <person name="Egas C."/>
            <person name="Matos J."/>
            <person name="Miguel C.M."/>
            <person name="Oliveira M.M."/>
            <person name="Ricardo C.P."/>
            <person name="Goncalves S."/>
        </authorList>
    </citation>
    <scope>NUCLEOTIDE SEQUENCE [LARGE SCALE GENOMIC DNA]</scope>
    <source>
        <strain evidence="2">cv. HL8</strain>
    </source>
</reference>
<proteinExistence type="predicted"/>
<protein>
    <submittedName>
        <fullName evidence="1">Uncharacterized protein</fullName>
    </submittedName>
</protein>
<dbReference type="Proteomes" id="UP000237347">
    <property type="component" value="Unassembled WGS sequence"/>
</dbReference>
<keyword evidence="2" id="KW-1185">Reference proteome</keyword>